<dbReference type="PRINTS" id="PR00119">
    <property type="entry name" value="CATATPASE"/>
</dbReference>
<keyword evidence="2" id="KW-1185">Reference proteome</keyword>
<dbReference type="GO" id="GO:0005829">
    <property type="term" value="C:cytosol"/>
    <property type="evidence" value="ECO:0007669"/>
    <property type="project" value="TreeGrafter"/>
</dbReference>
<dbReference type="InterPro" id="IPR000150">
    <property type="entry name" value="Cof"/>
</dbReference>
<dbReference type="Pfam" id="PF08282">
    <property type="entry name" value="Hydrolase_3"/>
    <property type="match status" value="1"/>
</dbReference>
<dbReference type="Gene3D" id="3.40.50.1000">
    <property type="entry name" value="HAD superfamily/HAD-like"/>
    <property type="match status" value="1"/>
</dbReference>
<gene>
    <name evidence="1" type="ORF">BEN51_02635</name>
</gene>
<dbReference type="EMBL" id="CP016786">
    <property type="protein sequence ID" value="ASW42416.1"/>
    <property type="molecule type" value="Genomic_DNA"/>
</dbReference>
<dbReference type="SFLD" id="SFLDG01140">
    <property type="entry name" value="C2.B:_Phosphomannomutase_and_P"/>
    <property type="match status" value="1"/>
</dbReference>
<dbReference type="OrthoDB" id="9781413at2"/>
<dbReference type="GO" id="GO:0016791">
    <property type="term" value="F:phosphatase activity"/>
    <property type="evidence" value="ECO:0007669"/>
    <property type="project" value="TreeGrafter"/>
</dbReference>
<dbReference type="PROSITE" id="PS01228">
    <property type="entry name" value="COF_1"/>
    <property type="match status" value="1"/>
</dbReference>
<dbReference type="PANTHER" id="PTHR10000:SF8">
    <property type="entry name" value="HAD SUPERFAMILY HYDROLASE-LIKE, TYPE 3"/>
    <property type="match status" value="1"/>
</dbReference>
<dbReference type="InterPro" id="IPR036412">
    <property type="entry name" value="HAD-like_sf"/>
</dbReference>
<sequence>MESKIKLICIDMDGTLLNSKHEVSDENKKAIKKAHDRGVNIALCTGRMFLSAKYYANLIGINTPIIASNGAFIKNGYNDKAIYENPLPKDIAIEIYKIAKKYRLTIQFNSWNVLFMETPASEEHAYVVMNRDLPKEKRVKFIINEKLDEAIQNYEGNILKAGVIEKAANKDKLWTAKEEIKDIFRDKLHVVSSGDNNFEITVGSVSKGNATAYLANMLNIPQEEVMCIGDSENDLSMIKYAGIGVAMGNGLDIVKEAADFITDTNDNSGVSKAIERFVLKY</sequence>
<dbReference type="Gene3D" id="3.30.1240.10">
    <property type="match status" value="1"/>
</dbReference>
<organism evidence="1 2">
    <name type="scientific">Clostridium isatidis</name>
    <dbReference type="NCBI Taxonomy" id="182773"/>
    <lineage>
        <taxon>Bacteria</taxon>
        <taxon>Bacillati</taxon>
        <taxon>Bacillota</taxon>
        <taxon>Clostridia</taxon>
        <taxon>Eubacteriales</taxon>
        <taxon>Clostridiaceae</taxon>
        <taxon>Clostridium</taxon>
    </lineage>
</organism>
<dbReference type="SFLD" id="SFLDS00003">
    <property type="entry name" value="Haloacid_Dehalogenase"/>
    <property type="match status" value="1"/>
</dbReference>
<evidence type="ECO:0000313" key="2">
    <source>
        <dbReference type="Proteomes" id="UP000264883"/>
    </source>
</evidence>
<dbReference type="KEGG" id="cia:BEN51_02635"/>
<dbReference type="PROSITE" id="PS01229">
    <property type="entry name" value="COF_2"/>
    <property type="match status" value="1"/>
</dbReference>
<evidence type="ECO:0000313" key="1">
    <source>
        <dbReference type="EMBL" id="ASW42416.1"/>
    </source>
</evidence>
<dbReference type="InterPro" id="IPR023214">
    <property type="entry name" value="HAD_sf"/>
</dbReference>
<dbReference type="RefSeq" id="WP_119864550.1">
    <property type="nucleotide sequence ID" value="NZ_CP016786.1"/>
</dbReference>
<name>A0A343JA58_9CLOT</name>
<keyword evidence="1" id="KW-0378">Hydrolase</keyword>
<dbReference type="GO" id="GO:0000287">
    <property type="term" value="F:magnesium ion binding"/>
    <property type="evidence" value="ECO:0007669"/>
    <property type="project" value="TreeGrafter"/>
</dbReference>
<reference evidence="1 2" key="1">
    <citation type="submission" date="2016-08" db="EMBL/GenBank/DDBJ databases">
        <title>Complete Genome Sequence Of The Indigo Reducing Clostridium isatidis DSM15098.</title>
        <authorList>
            <person name="Little G.T."/>
            <person name="Minton N.P."/>
        </authorList>
    </citation>
    <scope>NUCLEOTIDE SEQUENCE [LARGE SCALE GENOMIC DNA]</scope>
    <source>
        <strain evidence="1 2">DSM 15098</strain>
    </source>
</reference>
<protein>
    <submittedName>
        <fullName evidence="1">HAD family hydrolase</fullName>
    </submittedName>
</protein>
<dbReference type="PANTHER" id="PTHR10000">
    <property type="entry name" value="PHOSPHOSERINE PHOSPHATASE"/>
    <property type="match status" value="1"/>
</dbReference>
<dbReference type="CDD" id="cd07516">
    <property type="entry name" value="HAD_Pase"/>
    <property type="match status" value="1"/>
</dbReference>
<dbReference type="NCBIfam" id="TIGR00099">
    <property type="entry name" value="Cof-subfamily"/>
    <property type="match status" value="1"/>
</dbReference>
<dbReference type="SFLD" id="SFLDG01144">
    <property type="entry name" value="C2.B.4:_PGP_Like"/>
    <property type="match status" value="1"/>
</dbReference>
<dbReference type="Proteomes" id="UP000264883">
    <property type="component" value="Chromosome"/>
</dbReference>
<dbReference type="NCBIfam" id="TIGR01484">
    <property type="entry name" value="HAD-SF-IIB"/>
    <property type="match status" value="1"/>
</dbReference>
<proteinExistence type="predicted"/>
<dbReference type="InterPro" id="IPR006379">
    <property type="entry name" value="HAD-SF_hydro_IIB"/>
</dbReference>
<dbReference type="SUPFAM" id="SSF56784">
    <property type="entry name" value="HAD-like"/>
    <property type="match status" value="1"/>
</dbReference>
<accession>A0A343JA58</accession>
<dbReference type="AlphaFoldDB" id="A0A343JA58"/>